<sequence>MRSHFLSELRPVFELNSDQIERERAFFPPQTVDHPRSQRAVFCQTIRIRQHLFCSSCIDIVNKNLMELDQRERLRSLIRQWNENRLDLFSISEPNENMEFYGVMRFYYHEPGQKVTTKCIRVSSSATTRTVIDALVEKFHPDMKMLTDPDYSIWELHENSEERMLELDERPLLVQLSWHQSNREGRFLLKSTDQPVYLPFSALQFGDEVRSSKRSNKFKKKGNGRDKGWFLESCTYKGSTPSAKLRFSLNFAHTSVMNYVSIPESFRSLVASAVEILNDICRRESTLNVESGQREKHFLTITSLVLCGKS</sequence>
<dbReference type="GO" id="GO:0005912">
    <property type="term" value="C:adherens junction"/>
    <property type="evidence" value="ECO:0007669"/>
    <property type="project" value="TreeGrafter"/>
</dbReference>
<dbReference type="PANTHER" id="PTHR10398:SF2">
    <property type="entry name" value="AFADIN"/>
    <property type="match status" value="1"/>
</dbReference>
<dbReference type="GO" id="GO:0050839">
    <property type="term" value="F:cell adhesion molecule binding"/>
    <property type="evidence" value="ECO:0007669"/>
    <property type="project" value="TreeGrafter"/>
</dbReference>
<proteinExistence type="predicted"/>
<evidence type="ECO:0000313" key="2">
    <source>
        <dbReference type="Proteomes" id="UP000095284"/>
    </source>
</evidence>
<evidence type="ECO:0000259" key="1">
    <source>
        <dbReference type="PROSITE" id="PS50200"/>
    </source>
</evidence>
<dbReference type="Gene3D" id="3.10.20.90">
    <property type="entry name" value="Phosphatidylinositol 3-kinase Catalytic Subunit, Chain A, domain 1"/>
    <property type="match status" value="1"/>
</dbReference>
<protein>
    <submittedName>
        <fullName evidence="3">Ras-associating domain-containing protein</fullName>
    </submittedName>
</protein>
<evidence type="ECO:0000313" key="3">
    <source>
        <dbReference type="WBParaSite" id="BXY_0177500.1"/>
    </source>
</evidence>
<dbReference type="eggNOG" id="KOG1892">
    <property type="taxonomic scope" value="Eukaryota"/>
</dbReference>
<reference evidence="3" key="1">
    <citation type="submission" date="2016-11" db="UniProtKB">
        <authorList>
            <consortium name="WormBaseParasite"/>
        </authorList>
    </citation>
    <scope>IDENTIFICATION</scope>
</reference>
<dbReference type="Proteomes" id="UP000095284">
    <property type="component" value="Unplaced"/>
</dbReference>
<dbReference type="InterPro" id="IPR028842">
    <property type="entry name" value="Afadin"/>
</dbReference>
<dbReference type="PANTHER" id="PTHR10398">
    <property type="entry name" value="AFADIN"/>
    <property type="match status" value="1"/>
</dbReference>
<name>A0A1I7RM40_BURXY</name>
<dbReference type="CDD" id="cd01782">
    <property type="entry name" value="RA1_Afadin"/>
    <property type="match status" value="1"/>
</dbReference>
<feature type="domain" description="Ras-associating" evidence="1">
    <location>
        <begin position="100"/>
        <end position="194"/>
    </location>
</feature>
<accession>A0A1I7RM40</accession>
<dbReference type="InterPro" id="IPR000159">
    <property type="entry name" value="RA_dom"/>
</dbReference>
<dbReference type="InterPro" id="IPR029071">
    <property type="entry name" value="Ubiquitin-like_domsf"/>
</dbReference>
<dbReference type="PROSITE" id="PS50200">
    <property type="entry name" value="RA"/>
    <property type="match status" value="1"/>
</dbReference>
<dbReference type="Pfam" id="PF00788">
    <property type="entry name" value="RA"/>
    <property type="match status" value="1"/>
</dbReference>
<dbReference type="AlphaFoldDB" id="A0A1I7RM40"/>
<dbReference type="GO" id="GO:0007165">
    <property type="term" value="P:signal transduction"/>
    <property type="evidence" value="ECO:0007669"/>
    <property type="project" value="InterPro"/>
</dbReference>
<organism evidence="2 3">
    <name type="scientific">Bursaphelenchus xylophilus</name>
    <name type="common">Pinewood nematode worm</name>
    <name type="synonym">Aphelenchoides xylophilus</name>
    <dbReference type="NCBI Taxonomy" id="6326"/>
    <lineage>
        <taxon>Eukaryota</taxon>
        <taxon>Metazoa</taxon>
        <taxon>Ecdysozoa</taxon>
        <taxon>Nematoda</taxon>
        <taxon>Chromadorea</taxon>
        <taxon>Rhabditida</taxon>
        <taxon>Tylenchina</taxon>
        <taxon>Tylenchomorpha</taxon>
        <taxon>Aphelenchoidea</taxon>
        <taxon>Aphelenchoididae</taxon>
        <taxon>Bursaphelenchus</taxon>
    </lineage>
</organism>
<dbReference type="GO" id="GO:0032880">
    <property type="term" value="P:regulation of protein localization"/>
    <property type="evidence" value="ECO:0007669"/>
    <property type="project" value="TreeGrafter"/>
</dbReference>
<dbReference type="SUPFAM" id="SSF54236">
    <property type="entry name" value="Ubiquitin-like"/>
    <property type="match status" value="1"/>
</dbReference>
<dbReference type="SMART" id="SM00314">
    <property type="entry name" value="RA"/>
    <property type="match status" value="1"/>
</dbReference>
<dbReference type="WBParaSite" id="BXY_0177500.1">
    <property type="protein sequence ID" value="BXY_0177500.1"/>
    <property type="gene ID" value="BXY_0177500"/>
</dbReference>